<dbReference type="AlphaFoldDB" id="A0A7Y6BW25"/>
<name>A0A7Y6BW25_9BACL</name>
<protein>
    <submittedName>
        <fullName evidence="1">Uncharacterized protein</fullName>
    </submittedName>
</protein>
<dbReference type="Proteomes" id="UP000526125">
    <property type="component" value="Unassembled WGS sequence"/>
</dbReference>
<reference evidence="1 2" key="1">
    <citation type="submission" date="2020-05" db="EMBL/GenBank/DDBJ databases">
        <title>Genome Sequencing of Type Strains.</title>
        <authorList>
            <person name="Lemaire J.F."/>
            <person name="Inderbitzin P."/>
            <person name="Gregorio O.A."/>
            <person name="Collins S.B."/>
            <person name="Wespe N."/>
            <person name="Knight-Connoni V."/>
        </authorList>
    </citation>
    <scope>NUCLEOTIDE SEQUENCE [LARGE SCALE GENOMIC DNA]</scope>
    <source>
        <strain evidence="1 2">LMG 21957</strain>
    </source>
</reference>
<evidence type="ECO:0000313" key="2">
    <source>
        <dbReference type="Proteomes" id="UP000526125"/>
    </source>
</evidence>
<dbReference type="EMBL" id="JABMCB010000170">
    <property type="protein sequence ID" value="NUU75511.1"/>
    <property type="molecule type" value="Genomic_DNA"/>
</dbReference>
<gene>
    <name evidence="1" type="ORF">HP552_09740</name>
</gene>
<proteinExistence type="predicted"/>
<accession>A0A7Y6BW25</accession>
<sequence length="75" mass="8001">MRSAERCTRRSLLDGSLRCPVRLGLLPKGTELSQRSKPASLGGMNSSVLSYLITSGTGADNGYKDRGLKPAVFCV</sequence>
<comment type="caution">
    <text evidence="1">The sequence shown here is derived from an EMBL/GenBank/DDBJ whole genome shotgun (WGS) entry which is preliminary data.</text>
</comment>
<evidence type="ECO:0000313" key="1">
    <source>
        <dbReference type="EMBL" id="NUU75511.1"/>
    </source>
</evidence>
<organism evidence="1 2">
    <name type="scientific">Paenibacillus xylanilyticus</name>
    <dbReference type="NCBI Taxonomy" id="248903"/>
    <lineage>
        <taxon>Bacteria</taxon>
        <taxon>Bacillati</taxon>
        <taxon>Bacillota</taxon>
        <taxon>Bacilli</taxon>
        <taxon>Bacillales</taxon>
        <taxon>Paenibacillaceae</taxon>
        <taxon>Paenibacillus</taxon>
    </lineage>
</organism>
<keyword evidence="2" id="KW-1185">Reference proteome</keyword>